<comment type="subcellular location">
    <subcellularLocation>
        <location evidence="1">Membrane</location>
        <topology evidence="1">Single-pass type II membrane protein</topology>
    </subcellularLocation>
</comment>
<evidence type="ECO:0000256" key="1">
    <source>
        <dbReference type="ARBA" id="ARBA00004606"/>
    </source>
</evidence>
<sequence length="344" mass="39912">MFFSSPIIYCFALLLSLLLIYQILPPQISLDEELDDFALFRKALKPRKKISHLATKNPTPKIAFLFLTNSDLTFAPLWERFFHGNTHLCNIYIHADPFAQVSIPSSGIFKTQFIPSKRTERGSPSLISAERRLLARAILDDPLNLYFALVSQHCIPLHSFKYMYRSLFGTTNNFRAAFAAQSQHRSFIEILSQDPNLQDRYNARGENAMLPEVPFEKFRVGSQFFVLAKRHAVLVLKDEKLWRKFKLPCLNLDSCYPEEHYFPTLLSMADPRGCSHYTLTNVNWTGSFDGHPYLYQAEEISTELVYRLRQSNSSYSYFFARKFSPECLLPLMEIADDVIFRDKK</sequence>
<evidence type="ECO:0000256" key="2">
    <source>
        <dbReference type="ARBA" id="ARBA00022676"/>
    </source>
</evidence>
<keyword evidence="4 6" id="KW-0472">Membrane</keyword>
<keyword evidence="5" id="KW-0325">Glycoprotein</keyword>
<dbReference type="InterPro" id="IPR044174">
    <property type="entry name" value="BC10-like"/>
</dbReference>
<evidence type="ECO:0000256" key="3">
    <source>
        <dbReference type="ARBA" id="ARBA00022679"/>
    </source>
</evidence>
<dbReference type="PANTHER" id="PTHR31042">
    <property type="entry name" value="CORE-2/I-BRANCHING BETA-1,6-N-ACETYLGLUCOSAMINYLTRANSFERASE FAMILY PROTEIN-RELATED"/>
    <property type="match status" value="1"/>
</dbReference>
<gene>
    <name evidence="7" type="ORF">MANES_10G060200v8</name>
</gene>
<evidence type="ECO:0000313" key="8">
    <source>
        <dbReference type="Proteomes" id="UP000091857"/>
    </source>
</evidence>
<dbReference type="PANTHER" id="PTHR31042:SF108">
    <property type="entry name" value="CORE-2_I-BRANCHING BETA-1,6-N-ACETYLGLUCOSAMINYLTRANSFERASE FAMILY PROTEIN"/>
    <property type="match status" value="1"/>
</dbReference>
<keyword evidence="6" id="KW-0812">Transmembrane</keyword>
<accession>A0A2C9V3K9</accession>
<evidence type="ECO:0000256" key="4">
    <source>
        <dbReference type="ARBA" id="ARBA00023136"/>
    </source>
</evidence>
<protein>
    <submittedName>
        <fullName evidence="7">Uncharacterized protein</fullName>
    </submittedName>
</protein>
<dbReference type="AlphaFoldDB" id="A0A2C9V3K9"/>
<dbReference type="OrthoDB" id="191334at2759"/>
<comment type="caution">
    <text evidence="7">The sequence shown here is derived from an EMBL/GenBank/DDBJ whole genome shotgun (WGS) entry which is preliminary data.</text>
</comment>
<reference evidence="8" key="1">
    <citation type="journal article" date="2016" name="Nat. Biotechnol.">
        <title>Sequencing wild and cultivated cassava and related species reveals extensive interspecific hybridization and genetic diversity.</title>
        <authorList>
            <person name="Bredeson J.V."/>
            <person name="Lyons J.B."/>
            <person name="Prochnik S.E."/>
            <person name="Wu G.A."/>
            <person name="Ha C.M."/>
            <person name="Edsinger-Gonzales E."/>
            <person name="Grimwood J."/>
            <person name="Schmutz J."/>
            <person name="Rabbi I.Y."/>
            <person name="Egesi C."/>
            <person name="Nauluvula P."/>
            <person name="Lebot V."/>
            <person name="Ndunguru J."/>
            <person name="Mkamilo G."/>
            <person name="Bart R.S."/>
            <person name="Setter T.L."/>
            <person name="Gleadow R.M."/>
            <person name="Kulakow P."/>
            <person name="Ferguson M.E."/>
            <person name="Rounsley S."/>
            <person name="Rokhsar D.S."/>
        </authorList>
    </citation>
    <scope>NUCLEOTIDE SEQUENCE [LARGE SCALE GENOMIC DNA]</scope>
    <source>
        <strain evidence="8">cv. AM560-2</strain>
    </source>
</reference>
<evidence type="ECO:0000313" key="7">
    <source>
        <dbReference type="EMBL" id="OAY39008.1"/>
    </source>
</evidence>
<dbReference type="Proteomes" id="UP000091857">
    <property type="component" value="Chromosome 10"/>
</dbReference>
<dbReference type="GO" id="GO:0016757">
    <property type="term" value="F:glycosyltransferase activity"/>
    <property type="evidence" value="ECO:0007669"/>
    <property type="project" value="UniProtKB-KW"/>
</dbReference>
<dbReference type="STRING" id="3983.A0A2C9V3K9"/>
<name>A0A2C9V3K9_MANES</name>
<dbReference type="OMA" id="KGCTHFT"/>
<keyword evidence="8" id="KW-1185">Reference proteome</keyword>
<evidence type="ECO:0000256" key="6">
    <source>
        <dbReference type="SAM" id="Phobius"/>
    </source>
</evidence>
<evidence type="ECO:0000256" key="5">
    <source>
        <dbReference type="ARBA" id="ARBA00023180"/>
    </source>
</evidence>
<keyword evidence="2" id="KW-0328">Glycosyltransferase</keyword>
<feature type="transmembrane region" description="Helical" evidence="6">
    <location>
        <begin position="7"/>
        <end position="24"/>
    </location>
</feature>
<dbReference type="Gramene" id="Manes.10G060200.1.v8.1">
    <property type="protein sequence ID" value="Manes.10G060200.1.v8.1.CDS.1"/>
    <property type="gene ID" value="Manes.10G060200.v8.1"/>
</dbReference>
<dbReference type="GO" id="GO:0016020">
    <property type="term" value="C:membrane"/>
    <property type="evidence" value="ECO:0007669"/>
    <property type="project" value="UniProtKB-SubCell"/>
</dbReference>
<organism evidence="7 8">
    <name type="scientific">Manihot esculenta</name>
    <name type="common">Cassava</name>
    <name type="synonym">Jatropha manihot</name>
    <dbReference type="NCBI Taxonomy" id="3983"/>
    <lineage>
        <taxon>Eukaryota</taxon>
        <taxon>Viridiplantae</taxon>
        <taxon>Streptophyta</taxon>
        <taxon>Embryophyta</taxon>
        <taxon>Tracheophyta</taxon>
        <taxon>Spermatophyta</taxon>
        <taxon>Magnoliopsida</taxon>
        <taxon>eudicotyledons</taxon>
        <taxon>Gunneridae</taxon>
        <taxon>Pentapetalae</taxon>
        <taxon>rosids</taxon>
        <taxon>fabids</taxon>
        <taxon>Malpighiales</taxon>
        <taxon>Euphorbiaceae</taxon>
        <taxon>Crotonoideae</taxon>
        <taxon>Manihoteae</taxon>
        <taxon>Manihot</taxon>
    </lineage>
</organism>
<dbReference type="GO" id="GO:0009506">
    <property type="term" value="C:plasmodesma"/>
    <property type="evidence" value="ECO:0007669"/>
    <property type="project" value="EnsemblPlants"/>
</dbReference>
<proteinExistence type="predicted"/>
<dbReference type="InterPro" id="IPR003406">
    <property type="entry name" value="Glyco_trans_14"/>
</dbReference>
<dbReference type="EMBL" id="CM004396">
    <property type="protein sequence ID" value="OAY39008.1"/>
    <property type="molecule type" value="Genomic_DNA"/>
</dbReference>
<keyword evidence="6" id="KW-1133">Transmembrane helix</keyword>
<dbReference type="Pfam" id="PF02485">
    <property type="entry name" value="Branch"/>
    <property type="match status" value="1"/>
</dbReference>
<keyword evidence="3" id="KW-0808">Transferase</keyword>